<keyword evidence="2" id="KW-1185">Reference proteome</keyword>
<organism evidence="1 2">
    <name type="scientific">Dorcoceras hygrometricum</name>
    <dbReference type="NCBI Taxonomy" id="472368"/>
    <lineage>
        <taxon>Eukaryota</taxon>
        <taxon>Viridiplantae</taxon>
        <taxon>Streptophyta</taxon>
        <taxon>Embryophyta</taxon>
        <taxon>Tracheophyta</taxon>
        <taxon>Spermatophyta</taxon>
        <taxon>Magnoliopsida</taxon>
        <taxon>eudicotyledons</taxon>
        <taxon>Gunneridae</taxon>
        <taxon>Pentapetalae</taxon>
        <taxon>asterids</taxon>
        <taxon>lamiids</taxon>
        <taxon>Lamiales</taxon>
        <taxon>Gesneriaceae</taxon>
        <taxon>Didymocarpoideae</taxon>
        <taxon>Trichosporeae</taxon>
        <taxon>Loxocarpinae</taxon>
        <taxon>Dorcoceras</taxon>
    </lineage>
</organism>
<accession>A0A2Z7BW38</accession>
<dbReference type="Proteomes" id="UP000250235">
    <property type="component" value="Unassembled WGS sequence"/>
</dbReference>
<dbReference type="OrthoDB" id="1751168at2759"/>
<dbReference type="AlphaFoldDB" id="A0A2Z7BW38"/>
<dbReference type="EMBL" id="KV001767">
    <property type="protein sequence ID" value="KZV38659.1"/>
    <property type="molecule type" value="Genomic_DNA"/>
</dbReference>
<name>A0A2Z7BW38_9LAMI</name>
<reference evidence="1 2" key="1">
    <citation type="journal article" date="2015" name="Proc. Natl. Acad. Sci. U.S.A.">
        <title>The resurrection genome of Boea hygrometrica: A blueprint for survival of dehydration.</title>
        <authorList>
            <person name="Xiao L."/>
            <person name="Yang G."/>
            <person name="Zhang L."/>
            <person name="Yang X."/>
            <person name="Zhao S."/>
            <person name="Ji Z."/>
            <person name="Zhou Q."/>
            <person name="Hu M."/>
            <person name="Wang Y."/>
            <person name="Chen M."/>
            <person name="Xu Y."/>
            <person name="Jin H."/>
            <person name="Xiao X."/>
            <person name="Hu G."/>
            <person name="Bao F."/>
            <person name="Hu Y."/>
            <person name="Wan P."/>
            <person name="Li L."/>
            <person name="Deng X."/>
            <person name="Kuang T."/>
            <person name="Xiang C."/>
            <person name="Zhu J.K."/>
            <person name="Oliver M.J."/>
            <person name="He Y."/>
        </authorList>
    </citation>
    <scope>NUCLEOTIDE SEQUENCE [LARGE SCALE GENOMIC DNA]</scope>
    <source>
        <strain evidence="2">cv. XS01</strain>
    </source>
</reference>
<sequence length="260" mass="29016">MEHTGMARMFKTLENIGLKGFLKASRPVYEAIVVEFFANAKVVAGMVVSFVTNRKLALTKGVFAETFGLPTEGMTSFLDIPTHTVVDMRRRFSVSDVPFRANKNKEMKMEYILLHEIVAKALCAKASSLDMVTREKFDLMVAISSIAGDAANVDLPQITWSEALKSLLPRDTPAQPVQPKVLALEFSTQEEQEQAATKRPAQQAEQIMDNTAKDLTSLKDSVSSMDLKVEHIKADTDFARRSTMQLRQQLETSADKLEIR</sequence>
<protein>
    <submittedName>
        <fullName evidence="1">Uncharacterized protein</fullName>
    </submittedName>
</protein>
<evidence type="ECO:0000313" key="1">
    <source>
        <dbReference type="EMBL" id="KZV38659.1"/>
    </source>
</evidence>
<evidence type="ECO:0000313" key="2">
    <source>
        <dbReference type="Proteomes" id="UP000250235"/>
    </source>
</evidence>
<gene>
    <name evidence="1" type="ORF">F511_32936</name>
</gene>
<proteinExistence type="predicted"/>